<proteinExistence type="predicted"/>
<dbReference type="EMBL" id="JAURVH010001530">
    <property type="protein sequence ID" value="KAK5906483.1"/>
    <property type="molecule type" value="Genomic_DNA"/>
</dbReference>
<gene>
    <name evidence="1" type="ORF">CgunFtcFv8_002346</name>
</gene>
<organism evidence="1 2">
    <name type="scientific">Champsocephalus gunnari</name>
    <name type="common">Mackerel icefish</name>
    <dbReference type="NCBI Taxonomy" id="52237"/>
    <lineage>
        <taxon>Eukaryota</taxon>
        <taxon>Metazoa</taxon>
        <taxon>Chordata</taxon>
        <taxon>Craniata</taxon>
        <taxon>Vertebrata</taxon>
        <taxon>Euteleostomi</taxon>
        <taxon>Actinopterygii</taxon>
        <taxon>Neopterygii</taxon>
        <taxon>Teleostei</taxon>
        <taxon>Neoteleostei</taxon>
        <taxon>Acanthomorphata</taxon>
        <taxon>Eupercaria</taxon>
        <taxon>Perciformes</taxon>
        <taxon>Notothenioidei</taxon>
        <taxon>Channichthyidae</taxon>
        <taxon>Champsocephalus</taxon>
    </lineage>
</organism>
<protein>
    <submittedName>
        <fullName evidence="1">Uncharacterized protein</fullName>
    </submittedName>
</protein>
<dbReference type="AlphaFoldDB" id="A0AAN8CQU3"/>
<dbReference type="Proteomes" id="UP001331515">
    <property type="component" value="Unassembled WGS sequence"/>
</dbReference>
<evidence type="ECO:0000313" key="2">
    <source>
        <dbReference type="Proteomes" id="UP001331515"/>
    </source>
</evidence>
<sequence>MAPQECHLPHAAIMIGWTACVLSSNRAKGRLWSAVPLTLWLFHWSINPSEREESHNDGTHASGSACCAGHLAEAIA</sequence>
<evidence type="ECO:0000313" key="1">
    <source>
        <dbReference type="EMBL" id="KAK5906483.1"/>
    </source>
</evidence>
<accession>A0AAN8CQU3</accession>
<keyword evidence="2" id="KW-1185">Reference proteome</keyword>
<comment type="caution">
    <text evidence="1">The sequence shown here is derived from an EMBL/GenBank/DDBJ whole genome shotgun (WGS) entry which is preliminary data.</text>
</comment>
<name>A0AAN8CQU3_CHAGU</name>
<reference evidence="1 2" key="1">
    <citation type="journal article" date="2023" name="Mol. Biol. Evol.">
        <title>Genomics of Secondarily Temperate Adaptation in the Only Non-Antarctic Icefish.</title>
        <authorList>
            <person name="Rivera-Colon A.G."/>
            <person name="Rayamajhi N."/>
            <person name="Minhas B.F."/>
            <person name="Madrigal G."/>
            <person name="Bilyk K.T."/>
            <person name="Yoon V."/>
            <person name="Hune M."/>
            <person name="Gregory S."/>
            <person name="Cheng C.H.C."/>
            <person name="Catchen J.M."/>
        </authorList>
    </citation>
    <scope>NUCLEOTIDE SEQUENCE [LARGE SCALE GENOMIC DNA]</scope>
    <source>
        <tissue evidence="1">White muscle</tissue>
    </source>
</reference>